<dbReference type="AlphaFoldDB" id="A0AAV4NC28"/>
<evidence type="ECO:0000313" key="2">
    <source>
        <dbReference type="Proteomes" id="UP001054945"/>
    </source>
</evidence>
<name>A0AAV4NC28_CAEEX</name>
<keyword evidence="2" id="KW-1185">Reference proteome</keyword>
<dbReference type="Proteomes" id="UP001054945">
    <property type="component" value="Unassembled WGS sequence"/>
</dbReference>
<proteinExistence type="predicted"/>
<organism evidence="1 2">
    <name type="scientific">Caerostris extrusa</name>
    <name type="common">Bark spider</name>
    <name type="synonym">Caerostris bankana</name>
    <dbReference type="NCBI Taxonomy" id="172846"/>
    <lineage>
        <taxon>Eukaryota</taxon>
        <taxon>Metazoa</taxon>
        <taxon>Ecdysozoa</taxon>
        <taxon>Arthropoda</taxon>
        <taxon>Chelicerata</taxon>
        <taxon>Arachnida</taxon>
        <taxon>Araneae</taxon>
        <taxon>Araneomorphae</taxon>
        <taxon>Entelegynae</taxon>
        <taxon>Araneoidea</taxon>
        <taxon>Araneidae</taxon>
        <taxon>Caerostris</taxon>
    </lineage>
</organism>
<sequence>MARGLYAQQWKKNPLIYWSVQISRAFFVHEPPNKNVVLQQHRGRNPLCSEWHTEARDNMDDIGQFNGSAHSGAP</sequence>
<gene>
    <name evidence="1" type="ORF">CEXT_137811</name>
</gene>
<reference evidence="1 2" key="1">
    <citation type="submission" date="2021-06" db="EMBL/GenBank/DDBJ databases">
        <title>Caerostris extrusa draft genome.</title>
        <authorList>
            <person name="Kono N."/>
            <person name="Arakawa K."/>
        </authorList>
    </citation>
    <scope>NUCLEOTIDE SEQUENCE [LARGE SCALE GENOMIC DNA]</scope>
</reference>
<dbReference type="EMBL" id="BPLR01003226">
    <property type="protein sequence ID" value="GIX82330.1"/>
    <property type="molecule type" value="Genomic_DNA"/>
</dbReference>
<accession>A0AAV4NC28</accession>
<comment type="caution">
    <text evidence="1">The sequence shown here is derived from an EMBL/GenBank/DDBJ whole genome shotgun (WGS) entry which is preliminary data.</text>
</comment>
<protein>
    <submittedName>
        <fullName evidence="1">Uncharacterized protein</fullName>
    </submittedName>
</protein>
<evidence type="ECO:0000313" key="1">
    <source>
        <dbReference type="EMBL" id="GIX82330.1"/>
    </source>
</evidence>